<dbReference type="AlphaFoldDB" id="A0A7J7NR89"/>
<dbReference type="InterPro" id="IPR027417">
    <property type="entry name" value="P-loop_NTPase"/>
</dbReference>
<evidence type="ECO:0000313" key="5">
    <source>
        <dbReference type="Proteomes" id="UP000541444"/>
    </source>
</evidence>
<dbReference type="Gene3D" id="3.40.50.300">
    <property type="entry name" value="P-loop containing nucleotide triphosphate hydrolases"/>
    <property type="match status" value="1"/>
</dbReference>
<sequence>MRPANTLWRNGKKTLRKKYDEYDIDDERKKNCPKKTKPEDWVRFVDLTSVEDVKASRERNKVNRSKMMEVDPTTTRLDSFLVGHTRSDGTYPAAFIEKKMIKKSITLGVIGLPNVGKSSLINSLKRCHVVNVGTTLGLTRSKQEIHLDKNIKLLDCPGVVMYKSGGSDSSITLRNCK</sequence>
<feature type="domain" description="G" evidence="3">
    <location>
        <begin position="107"/>
        <end position="161"/>
    </location>
</feature>
<dbReference type="OrthoDB" id="1724138at2759"/>
<dbReference type="SUPFAM" id="SSF52540">
    <property type="entry name" value="P-loop containing nucleoside triphosphate hydrolases"/>
    <property type="match status" value="1"/>
</dbReference>
<protein>
    <recommendedName>
        <fullName evidence="3">G domain-containing protein</fullName>
    </recommendedName>
</protein>
<dbReference type="Proteomes" id="UP000541444">
    <property type="component" value="Unassembled WGS sequence"/>
</dbReference>
<accession>A0A7J7NR89</accession>
<evidence type="ECO:0000256" key="1">
    <source>
        <dbReference type="ARBA" id="ARBA00022741"/>
    </source>
</evidence>
<dbReference type="InterPro" id="IPR006073">
    <property type="entry name" value="GTP-bd"/>
</dbReference>
<dbReference type="GO" id="GO:0005525">
    <property type="term" value="F:GTP binding"/>
    <property type="evidence" value="ECO:0007669"/>
    <property type="project" value="UniProtKB-KW"/>
</dbReference>
<keyword evidence="5" id="KW-1185">Reference proteome</keyword>
<dbReference type="Pfam" id="PF01926">
    <property type="entry name" value="MMR_HSR1"/>
    <property type="match status" value="1"/>
</dbReference>
<dbReference type="InterPro" id="IPR050755">
    <property type="entry name" value="TRAFAC_YlqF/YawG_RiboMat"/>
</dbReference>
<organism evidence="4 5">
    <name type="scientific">Kingdonia uniflora</name>
    <dbReference type="NCBI Taxonomy" id="39325"/>
    <lineage>
        <taxon>Eukaryota</taxon>
        <taxon>Viridiplantae</taxon>
        <taxon>Streptophyta</taxon>
        <taxon>Embryophyta</taxon>
        <taxon>Tracheophyta</taxon>
        <taxon>Spermatophyta</taxon>
        <taxon>Magnoliopsida</taxon>
        <taxon>Ranunculales</taxon>
        <taxon>Circaeasteraceae</taxon>
        <taxon>Kingdonia</taxon>
    </lineage>
</organism>
<name>A0A7J7NR89_9MAGN</name>
<keyword evidence="1" id="KW-0547">Nucleotide-binding</keyword>
<dbReference type="PRINTS" id="PR00326">
    <property type="entry name" value="GTP1OBG"/>
</dbReference>
<comment type="caution">
    <text evidence="4">The sequence shown here is derived from an EMBL/GenBank/DDBJ whole genome shotgun (WGS) entry which is preliminary data.</text>
</comment>
<keyword evidence="2" id="KW-0342">GTP-binding</keyword>
<evidence type="ECO:0000256" key="2">
    <source>
        <dbReference type="ARBA" id="ARBA00023134"/>
    </source>
</evidence>
<dbReference type="GO" id="GO:0005730">
    <property type="term" value="C:nucleolus"/>
    <property type="evidence" value="ECO:0007669"/>
    <property type="project" value="TreeGrafter"/>
</dbReference>
<dbReference type="EMBL" id="JACGCM010000659">
    <property type="protein sequence ID" value="KAF6169438.1"/>
    <property type="molecule type" value="Genomic_DNA"/>
</dbReference>
<dbReference type="PANTHER" id="PTHR11089:SF30">
    <property type="entry name" value="GUANINE NUCLEOTIDE-BINDING PROTEIN-LIKE 3 HOMOLOG"/>
    <property type="match status" value="1"/>
</dbReference>
<evidence type="ECO:0000313" key="4">
    <source>
        <dbReference type="EMBL" id="KAF6169438.1"/>
    </source>
</evidence>
<reference evidence="4 5" key="1">
    <citation type="journal article" date="2020" name="IScience">
        <title>Genome Sequencing of the Endangered Kingdonia uniflora (Circaeasteraceae, Ranunculales) Reveals Potential Mechanisms of Evolutionary Specialization.</title>
        <authorList>
            <person name="Sun Y."/>
            <person name="Deng T."/>
            <person name="Zhang A."/>
            <person name="Moore M.J."/>
            <person name="Landis J.B."/>
            <person name="Lin N."/>
            <person name="Zhang H."/>
            <person name="Zhang X."/>
            <person name="Huang J."/>
            <person name="Zhang X."/>
            <person name="Sun H."/>
            <person name="Wang H."/>
        </authorList>
    </citation>
    <scope>NUCLEOTIDE SEQUENCE [LARGE SCALE GENOMIC DNA]</scope>
    <source>
        <strain evidence="4">TB1705</strain>
        <tissue evidence="4">Leaf</tissue>
    </source>
</reference>
<gene>
    <name evidence="4" type="ORF">GIB67_021441</name>
</gene>
<evidence type="ECO:0000259" key="3">
    <source>
        <dbReference type="Pfam" id="PF01926"/>
    </source>
</evidence>
<proteinExistence type="predicted"/>
<dbReference type="PANTHER" id="PTHR11089">
    <property type="entry name" value="GTP-BINDING PROTEIN-RELATED"/>
    <property type="match status" value="1"/>
</dbReference>